<dbReference type="PANTHER" id="PTHR44305:SF24">
    <property type="entry name" value="TYROSINE-PROTEIN KINASE C03B1.5-RELATED"/>
    <property type="match status" value="1"/>
</dbReference>
<evidence type="ECO:0000313" key="2">
    <source>
        <dbReference type="EMBL" id="KAL3418943.1"/>
    </source>
</evidence>
<name>A0ABR4P6M2_9HELO</name>
<feature type="domain" description="Protein kinase" evidence="1">
    <location>
        <begin position="31"/>
        <end position="372"/>
    </location>
</feature>
<keyword evidence="3" id="KW-1185">Reference proteome</keyword>
<gene>
    <name evidence="2" type="ORF">PVAG01_09164</name>
</gene>
<dbReference type="SUPFAM" id="SSF56112">
    <property type="entry name" value="Protein kinase-like (PK-like)"/>
    <property type="match status" value="1"/>
</dbReference>
<protein>
    <recommendedName>
        <fullName evidence="1">Protein kinase domain-containing protein</fullName>
    </recommendedName>
</protein>
<evidence type="ECO:0000313" key="3">
    <source>
        <dbReference type="Proteomes" id="UP001629113"/>
    </source>
</evidence>
<dbReference type="PROSITE" id="PS50011">
    <property type="entry name" value="PROTEIN_KINASE_DOM"/>
    <property type="match status" value="1"/>
</dbReference>
<comment type="caution">
    <text evidence="2">The sequence shown here is derived from an EMBL/GenBank/DDBJ whole genome shotgun (WGS) entry which is preliminary data.</text>
</comment>
<evidence type="ECO:0000259" key="1">
    <source>
        <dbReference type="PROSITE" id="PS50011"/>
    </source>
</evidence>
<proteinExistence type="predicted"/>
<accession>A0ABR4P6M2</accession>
<dbReference type="EMBL" id="JBFCZG010000008">
    <property type="protein sequence ID" value="KAL3418943.1"/>
    <property type="molecule type" value="Genomic_DNA"/>
</dbReference>
<dbReference type="Gene3D" id="1.10.510.10">
    <property type="entry name" value="Transferase(Phosphotransferase) domain 1"/>
    <property type="match status" value="1"/>
</dbReference>
<dbReference type="InterPro" id="IPR053083">
    <property type="entry name" value="TF_kinase-domain_protein"/>
</dbReference>
<dbReference type="SMART" id="SM00220">
    <property type="entry name" value="S_TKc"/>
    <property type="match status" value="1"/>
</dbReference>
<reference evidence="2 3" key="1">
    <citation type="submission" date="2024-06" db="EMBL/GenBank/DDBJ databases">
        <title>Complete genome of Phlyctema vagabunda strain 19-DSS-EL-015.</title>
        <authorList>
            <person name="Fiorenzani C."/>
        </authorList>
    </citation>
    <scope>NUCLEOTIDE SEQUENCE [LARGE SCALE GENOMIC DNA]</scope>
    <source>
        <strain evidence="2 3">19-DSS-EL-015</strain>
    </source>
</reference>
<sequence>MASGQTYDLPWNADRKWLQSVKDRGHLKGPWNPVRVLGQGGQGVVGLYEWDPQTPKQYPFDKIAIKQAPYDPGHGKPGLVQEYEMLSLLRPSASVHIVHGLADMVTGMGSYTLPGAVDRGTVQMLILEYCEGGSLYDLVQKRQHQLGRKAEELDEEELWAIFHCLARGLLVMDSGSEDVTQPRRPYHPETVHFDINSQISDWRVLAQNSQVLISKENTLIQARRIGYYRQEQGRHPDRKDLRRPYLHEGWRTFNTTYFRRPNANSRQANLVYGTTSNIWQVGLVMWSLMHLRHRPNWNDDSMITYFWPGGVSEILTADEATVGDRQDKDEAHGRKQSRYSKALRMTIAECLIIQQHRRIPVRELFHRTKKWLDETQHVVRAATAREEGTEHAADVPLPTSASAILQPAPDQASGLERDGIHWTEPRRPPSPVRVVPALRGAIQRHGGSARRRRQHHRAAQVVNRLPRIPRRRMSSGDLDAELNEMIKGVNDLSMQSSSPSDILLVNFYCLSPAISGQLLQKMIRIDNVHPEIPVERSIEVLLAEGG</sequence>
<dbReference type="PANTHER" id="PTHR44305">
    <property type="entry name" value="SI:DKEY-192D15.2-RELATED"/>
    <property type="match status" value="1"/>
</dbReference>
<dbReference type="InterPro" id="IPR011009">
    <property type="entry name" value="Kinase-like_dom_sf"/>
</dbReference>
<dbReference type="Proteomes" id="UP001629113">
    <property type="component" value="Unassembled WGS sequence"/>
</dbReference>
<organism evidence="2 3">
    <name type="scientific">Phlyctema vagabunda</name>
    <dbReference type="NCBI Taxonomy" id="108571"/>
    <lineage>
        <taxon>Eukaryota</taxon>
        <taxon>Fungi</taxon>
        <taxon>Dikarya</taxon>
        <taxon>Ascomycota</taxon>
        <taxon>Pezizomycotina</taxon>
        <taxon>Leotiomycetes</taxon>
        <taxon>Helotiales</taxon>
        <taxon>Dermateaceae</taxon>
        <taxon>Phlyctema</taxon>
    </lineage>
</organism>
<dbReference type="InterPro" id="IPR000719">
    <property type="entry name" value="Prot_kinase_dom"/>
</dbReference>